<dbReference type="Pfam" id="PF00012">
    <property type="entry name" value="HSP70"/>
    <property type="match status" value="1"/>
</dbReference>
<gene>
    <name evidence="4" type="ORF">G4952_03290</name>
</gene>
<dbReference type="EMBL" id="JAAIPF010000004">
    <property type="protein sequence ID" value="NSF72861.1"/>
    <property type="molecule type" value="Genomic_DNA"/>
</dbReference>
<evidence type="ECO:0000313" key="4">
    <source>
        <dbReference type="EMBL" id="NSF72861.1"/>
    </source>
</evidence>
<name>A0ABX2GKJ3_9FIRM</name>
<keyword evidence="1" id="KW-0547">Nucleotide-binding</keyword>
<dbReference type="PRINTS" id="PR00301">
    <property type="entry name" value="HEATSHOCK70"/>
</dbReference>
<evidence type="ECO:0000313" key="5">
    <source>
        <dbReference type="Proteomes" id="UP000822152"/>
    </source>
</evidence>
<dbReference type="PANTHER" id="PTHR19375">
    <property type="entry name" value="HEAT SHOCK PROTEIN 70KDA"/>
    <property type="match status" value="1"/>
</dbReference>
<dbReference type="Gene3D" id="3.90.640.10">
    <property type="entry name" value="Actin, Chain A, domain 4"/>
    <property type="match status" value="1"/>
</dbReference>
<reference evidence="4 5" key="1">
    <citation type="journal article" date="2020" name="Cell Host Microbe">
        <title>Functional and Genomic Variation between Human-Derived Isolates of Lachnospiraceae Reveals Inter- and Intra-Species Diversity.</title>
        <authorList>
            <person name="Sorbara M.T."/>
            <person name="Littmann E.R."/>
            <person name="Fontana E."/>
            <person name="Moody T.U."/>
            <person name="Kohout C.E."/>
            <person name="Gjonbalaj M."/>
            <person name="Eaton V."/>
            <person name="Seok R."/>
            <person name="Leiner I.M."/>
            <person name="Pamer E.G."/>
        </authorList>
    </citation>
    <scope>NUCLEOTIDE SEQUENCE [LARGE SCALE GENOMIC DNA]</scope>
    <source>
        <strain evidence="4 5">MSK.20.11</strain>
    </source>
</reference>
<keyword evidence="3" id="KW-0143">Chaperone</keyword>
<keyword evidence="2" id="KW-0067">ATP-binding</keyword>
<dbReference type="Proteomes" id="UP000822152">
    <property type="component" value="Unassembled WGS sequence"/>
</dbReference>
<dbReference type="InterPro" id="IPR043129">
    <property type="entry name" value="ATPase_NBD"/>
</dbReference>
<evidence type="ECO:0000256" key="3">
    <source>
        <dbReference type="ARBA" id="ARBA00023186"/>
    </source>
</evidence>
<comment type="caution">
    <text evidence="4">The sequence shown here is derived from an EMBL/GenBank/DDBJ whole genome shotgun (WGS) entry which is preliminary data.</text>
</comment>
<accession>A0ABX2GKJ3</accession>
<keyword evidence="5" id="KW-1185">Reference proteome</keyword>
<protein>
    <submittedName>
        <fullName evidence="4">Hsp70 family protein</fullName>
    </submittedName>
</protein>
<dbReference type="SUPFAM" id="SSF53067">
    <property type="entry name" value="Actin-like ATPase domain"/>
    <property type="match status" value="2"/>
</dbReference>
<evidence type="ECO:0000256" key="2">
    <source>
        <dbReference type="ARBA" id="ARBA00022840"/>
    </source>
</evidence>
<dbReference type="RefSeq" id="WP_173742601.1">
    <property type="nucleotide sequence ID" value="NZ_JAAIPF010000004.1"/>
</dbReference>
<proteinExistence type="predicted"/>
<dbReference type="InterPro" id="IPR013126">
    <property type="entry name" value="Hsp_70_fam"/>
</dbReference>
<sequence length="484" mass="54170">MATYFGIDFGTTNCAVHAITAIGDGIDDEFDIGETDRRPLPSFVAIHKETGEVVTGLDAKGSIAEEDEYEIFSSIKTVIGEEREWIIAGKSWTPVDIAAELFKALKRKAENSTHDIMDEAVVAVPVGFSSRKKNNIRKAALKAGIKVIMFVSEPTSAYCSRASEMRKYHNVAVFDWGGGTLDVVVLRITDNIVHELSSVGITMAGNDIDRHLAERICMNVSTRSGEDFALEDLSPRVQLRLLQKCEQAKCDLADEDIVTIMDANLDGHGMMMEKIDYPYFSLLIENEVDQAVDCLMRALSDAGMNRESIDCILCEGGSSRLRPLQEKLLKLFDRKKLIFPRKAMWDIATGVAQICYKPGCYTLNKPIGLTLSNNKFYPLFKIGQRVPTEEKTVTFGVIDGSDDARFIITDGDENSQTFSEIFPVKVRKFSDEALKVSCYIDADMVFRMKIESNRAPDDFFRVWTYSNLKVSYEIDAPAPEQNER</sequence>
<organism evidence="4 5">
    <name type="scientific">Blautia wexlerae</name>
    <dbReference type="NCBI Taxonomy" id="418240"/>
    <lineage>
        <taxon>Bacteria</taxon>
        <taxon>Bacillati</taxon>
        <taxon>Bacillota</taxon>
        <taxon>Clostridia</taxon>
        <taxon>Lachnospirales</taxon>
        <taxon>Lachnospiraceae</taxon>
        <taxon>Blautia</taxon>
    </lineage>
</organism>
<dbReference type="Gene3D" id="3.30.420.40">
    <property type="match status" value="2"/>
</dbReference>
<evidence type="ECO:0000256" key="1">
    <source>
        <dbReference type="ARBA" id="ARBA00022741"/>
    </source>
</evidence>